<sequence>MTSNMRDYLSKKKLKLSSADSSHMNVDDFFTSGTLTSYHIKKLSKPSTTTRNSIFSKFNQSSSLGNKFSFDKSTATTKCHAGSNHSFKASSTKVKGPVLKARDNFDEFYKSIGPSSIKKSKGALFEGSSDSSFSKKIDELFTTTLKVHADQDGQKLSEIFELKDIKTLSQLVKEKSLSDEDPSYLSHLKTLALNILNTLNDIEKQSE</sequence>
<dbReference type="EMBL" id="CAJZBQ010000040">
    <property type="protein sequence ID" value="CAG9326288.1"/>
    <property type="molecule type" value="Genomic_DNA"/>
</dbReference>
<name>A0AAU9JKR5_9CILI</name>
<proteinExistence type="predicted"/>
<comment type="caution">
    <text evidence="1">The sequence shown here is derived from an EMBL/GenBank/DDBJ whole genome shotgun (WGS) entry which is preliminary data.</text>
</comment>
<protein>
    <submittedName>
        <fullName evidence="1">Uncharacterized protein</fullName>
    </submittedName>
</protein>
<reference evidence="1" key="1">
    <citation type="submission" date="2021-09" db="EMBL/GenBank/DDBJ databases">
        <authorList>
            <consortium name="AG Swart"/>
            <person name="Singh M."/>
            <person name="Singh A."/>
            <person name="Seah K."/>
            <person name="Emmerich C."/>
        </authorList>
    </citation>
    <scope>NUCLEOTIDE SEQUENCE</scope>
    <source>
        <strain evidence="1">ATCC30299</strain>
    </source>
</reference>
<evidence type="ECO:0000313" key="2">
    <source>
        <dbReference type="Proteomes" id="UP001162131"/>
    </source>
</evidence>
<dbReference type="Proteomes" id="UP001162131">
    <property type="component" value="Unassembled WGS sequence"/>
</dbReference>
<organism evidence="1 2">
    <name type="scientific">Blepharisma stoltei</name>
    <dbReference type="NCBI Taxonomy" id="1481888"/>
    <lineage>
        <taxon>Eukaryota</taxon>
        <taxon>Sar</taxon>
        <taxon>Alveolata</taxon>
        <taxon>Ciliophora</taxon>
        <taxon>Postciliodesmatophora</taxon>
        <taxon>Heterotrichea</taxon>
        <taxon>Heterotrichida</taxon>
        <taxon>Blepharismidae</taxon>
        <taxon>Blepharisma</taxon>
    </lineage>
</organism>
<gene>
    <name evidence="1" type="ORF">BSTOLATCC_MIC40717</name>
</gene>
<evidence type="ECO:0000313" key="1">
    <source>
        <dbReference type="EMBL" id="CAG9326288.1"/>
    </source>
</evidence>
<dbReference type="AlphaFoldDB" id="A0AAU9JKR5"/>
<accession>A0AAU9JKR5</accession>
<keyword evidence="2" id="KW-1185">Reference proteome</keyword>